<dbReference type="GO" id="GO:0016485">
    <property type="term" value="P:protein processing"/>
    <property type="evidence" value="ECO:0007669"/>
    <property type="project" value="TreeGrafter"/>
</dbReference>
<feature type="compositionally biased region" description="Polar residues" evidence="2">
    <location>
        <begin position="291"/>
        <end position="304"/>
    </location>
</feature>
<feature type="signal peptide" evidence="3">
    <location>
        <begin position="1"/>
        <end position="25"/>
    </location>
</feature>
<dbReference type="GO" id="GO:0005886">
    <property type="term" value="C:plasma membrane"/>
    <property type="evidence" value="ECO:0007669"/>
    <property type="project" value="TreeGrafter"/>
</dbReference>
<dbReference type="GO" id="GO:0004222">
    <property type="term" value="F:metalloendopeptidase activity"/>
    <property type="evidence" value="ECO:0007669"/>
    <property type="project" value="InterPro"/>
</dbReference>
<feature type="compositionally biased region" description="Basic and acidic residues" evidence="2">
    <location>
        <begin position="502"/>
        <end position="516"/>
    </location>
</feature>
<dbReference type="OrthoDB" id="6475849at2759"/>
<evidence type="ECO:0000313" key="5">
    <source>
        <dbReference type="EMBL" id="KAG0711612.1"/>
    </source>
</evidence>
<name>A0A8J4XQG7_CHIOP</name>
<feature type="compositionally biased region" description="Low complexity" evidence="2">
    <location>
        <begin position="484"/>
        <end position="496"/>
    </location>
</feature>
<feature type="compositionally biased region" description="Basic and acidic residues" evidence="2">
    <location>
        <begin position="535"/>
        <end position="554"/>
    </location>
</feature>
<feature type="compositionally biased region" description="Polar residues" evidence="2">
    <location>
        <begin position="160"/>
        <end position="172"/>
    </location>
</feature>
<feature type="compositionally biased region" description="Polar residues" evidence="2">
    <location>
        <begin position="391"/>
        <end position="401"/>
    </location>
</feature>
<feature type="compositionally biased region" description="Polar residues" evidence="2">
    <location>
        <begin position="316"/>
        <end position="326"/>
    </location>
</feature>
<comment type="caution">
    <text evidence="5">The sequence shown here is derived from an EMBL/GenBank/DDBJ whole genome shotgun (WGS) entry which is preliminary data.</text>
</comment>
<feature type="chain" id="PRO_5035322210" evidence="3">
    <location>
        <begin position="26"/>
        <end position="1408"/>
    </location>
</feature>
<sequence>MSSLRRLVLATLLSLALLGTRRAAAAPTHPSPDPSESSSSAGALTPTTTTSTTTQRLTSHPIWHLLLALWRPKDASTTSALSPTESDTFISPRTSSKGVAKRGYAAARNDQRALPLPSAARQIQLLPIDGDDSETHNDSSTTTTNTQQHPDPDTPQHPTLNTKQKSSSNTAQHPGPDIQQHSDPETQQHLESDTVQQPNSEVQQHSSPETQQHTATDSQPLSPPDQQHTDSDTQQHPDPDTPQHPTRNTKQKPGPSTTQHSALNTSQHIDSEIQEHLDPDTPEHPTRKTQQHSGPDTPQHQAPDTLQDPAAVSTPHHPTSNNQQKAPPQHPPLAIQQHSSNESPPHTDTQHSAPDTQQHKAPESLQHSEPDTQHATPQEDPEPAVPHHPTRNTQQQHTVPDTPQKAEQPHSPTAPLHPPRAQYHPTPHTQHHPILHIQPPTTAQAHPQATQGTQLLPGTPWRLPHSDLSVSPPHSTLHQEEGSEASPHASPPASSSDLSFDTVHEEALGGREHNESSHPYPAAERSPDEEDDPPAEPKLDDHFFLHPMPHHRDATVTGPPPGHSDALDLSTSSNRVSVDGAQDFANSTSNYSDIAAEAVEAEDLEVRYEPPIHVEERLDEDTSALHSELGKKVLQLQGSVLMESLDYSSLVPLVGQSKETLTLKDNETTVHTMLKIAQTSGGSRDTLQANVMIQSEDLGGTGDGRYTEFSHRDEILGLEAGTPGTLTAKLVQADSGGRDKKAVVIKIDSKPLDRKTVNAIDSTAEKNQLDVASRQDAADIPSTTKPIYEEISGVLKVDTSIDDVEDFDVQIKHTENSEDFISPANASHINLIDVSLHSQDPLEDLPDITESSLPSALPSSFPTDPQTPHTFRNYPSHYPPKLSFNPDTDAANTTMPASEGIDTWPQFVANFSELNNASLSLNASLIQRSHVLSLDDHYKLVLRERGSLMLQLMDPSADPCEDFYQFACGRWNGKFPIRQDKAVDNTFERLKEDLDDVLRSLLEEEPLPTDNNITVTVKTLYGGCMNTEDIEILGAEPLLVLLRELGGWPVLEGEAWNSTDYDWVRQMARLRNYNNDILISEWVAADITNSSNHIIQLDQPELGLPGREYFINPGDYQYREAYLDLMLNVAQMLGAPLSVALNDMTDVLHFETHLSRIDWSQYLNIITWHNNHTGDVVVFGLDYFKKLVSLLEYTDNRTVSNYLLWRFVKNRISNLGERYTKVKQDYIKVLFGRQSQPERWRSCVTYVSGNLGYVVGAMFVKRYFPEASKNDTDEMIALIRESFQSALRAAHWMNEETRVVAQEKVNTIVKNVGYPEYLLNDTYMDQVYAEATLCRIHQGLLIDCVRSVAGSGRNRWGDKTAVHSCARKRGEKRVHAPVFLWCWGCSLINGPLSVGGVDLINGPLSVGV</sequence>
<organism evidence="5 6">
    <name type="scientific">Chionoecetes opilio</name>
    <name type="common">Atlantic snow crab</name>
    <name type="synonym">Cancer opilio</name>
    <dbReference type="NCBI Taxonomy" id="41210"/>
    <lineage>
        <taxon>Eukaryota</taxon>
        <taxon>Metazoa</taxon>
        <taxon>Ecdysozoa</taxon>
        <taxon>Arthropoda</taxon>
        <taxon>Crustacea</taxon>
        <taxon>Multicrustacea</taxon>
        <taxon>Malacostraca</taxon>
        <taxon>Eumalacostraca</taxon>
        <taxon>Eucarida</taxon>
        <taxon>Decapoda</taxon>
        <taxon>Pleocyemata</taxon>
        <taxon>Brachyura</taxon>
        <taxon>Eubrachyura</taxon>
        <taxon>Majoidea</taxon>
        <taxon>Majidae</taxon>
        <taxon>Chionoecetes</taxon>
    </lineage>
</organism>
<feature type="compositionally biased region" description="Polar residues" evidence="2">
    <location>
        <begin position="443"/>
        <end position="456"/>
    </location>
</feature>
<dbReference type="PANTHER" id="PTHR11733">
    <property type="entry name" value="ZINC METALLOPROTEASE FAMILY M13 NEPRILYSIN-RELATED"/>
    <property type="match status" value="1"/>
</dbReference>
<dbReference type="PROSITE" id="PS51885">
    <property type="entry name" value="NEPRILYSIN"/>
    <property type="match status" value="1"/>
</dbReference>
<feature type="region of interest" description="Disordered" evidence="2">
    <location>
        <begin position="24"/>
        <end position="56"/>
    </location>
</feature>
<dbReference type="Gene3D" id="1.10.1380.10">
    <property type="entry name" value="Neutral endopeptidase , domain2"/>
    <property type="match status" value="2"/>
</dbReference>
<evidence type="ECO:0000256" key="2">
    <source>
        <dbReference type="SAM" id="MobiDB-lite"/>
    </source>
</evidence>
<feature type="compositionally biased region" description="Basic and acidic residues" evidence="2">
    <location>
        <begin position="269"/>
        <end position="286"/>
    </location>
</feature>
<feature type="compositionally biased region" description="Low complexity" evidence="2">
    <location>
        <begin position="34"/>
        <end position="56"/>
    </location>
</feature>
<dbReference type="Pfam" id="PF05649">
    <property type="entry name" value="Peptidase_M13_N"/>
    <property type="match status" value="1"/>
</dbReference>
<feature type="compositionally biased region" description="Polar residues" evidence="2">
    <location>
        <begin position="193"/>
        <end position="220"/>
    </location>
</feature>
<protein>
    <submittedName>
        <fullName evidence="5">Neprilysin-4</fullName>
    </submittedName>
</protein>
<feature type="compositionally biased region" description="Low complexity" evidence="2">
    <location>
        <begin position="138"/>
        <end position="149"/>
    </location>
</feature>
<gene>
    <name evidence="5" type="primary">Nep4_0</name>
    <name evidence="5" type="ORF">GWK47_020246</name>
</gene>
<dbReference type="SUPFAM" id="SSF55486">
    <property type="entry name" value="Metalloproteases ('zincins'), catalytic domain"/>
    <property type="match status" value="1"/>
</dbReference>
<comment type="similarity">
    <text evidence="1">Belongs to the peptidase M13 family.</text>
</comment>
<evidence type="ECO:0000256" key="3">
    <source>
        <dbReference type="SAM" id="SignalP"/>
    </source>
</evidence>
<feature type="compositionally biased region" description="Polar residues" evidence="2">
    <location>
        <begin position="77"/>
        <end position="97"/>
    </location>
</feature>
<feature type="compositionally biased region" description="Basic and acidic residues" evidence="2">
    <location>
        <begin position="180"/>
        <end position="192"/>
    </location>
</feature>
<dbReference type="EMBL" id="JACEEZ010023175">
    <property type="protein sequence ID" value="KAG0711612.1"/>
    <property type="molecule type" value="Genomic_DNA"/>
</dbReference>
<evidence type="ECO:0000256" key="1">
    <source>
        <dbReference type="ARBA" id="ARBA00007357"/>
    </source>
</evidence>
<dbReference type="InterPro" id="IPR008753">
    <property type="entry name" value="Peptidase_M13_N"/>
</dbReference>
<feature type="region of interest" description="Disordered" evidence="2">
    <location>
        <begin position="842"/>
        <end position="869"/>
    </location>
</feature>
<dbReference type="CDD" id="cd08662">
    <property type="entry name" value="M13"/>
    <property type="match status" value="1"/>
</dbReference>
<dbReference type="InterPro" id="IPR000718">
    <property type="entry name" value="Peptidase_M13"/>
</dbReference>
<feature type="compositionally biased region" description="Basic and acidic residues" evidence="2">
    <location>
        <begin position="227"/>
        <end position="241"/>
    </location>
</feature>
<feature type="compositionally biased region" description="Low complexity" evidence="2">
    <location>
        <begin position="851"/>
        <end position="860"/>
    </location>
</feature>
<feature type="compositionally biased region" description="Polar residues" evidence="2">
    <location>
        <begin position="254"/>
        <end position="268"/>
    </location>
</feature>
<feature type="region of interest" description="Disordered" evidence="2">
    <location>
        <begin position="77"/>
        <end position="570"/>
    </location>
</feature>
<dbReference type="InterPro" id="IPR042089">
    <property type="entry name" value="Peptidase_M13_dom_2"/>
</dbReference>
<feature type="compositionally biased region" description="Basic and acidic residues" evidence="2">
    <location>
        <begin position="357"/>
        <end position="372"/>
    </location>
</feature>
<proteinExistence type="inferred from homology"/>
<accession>A0A8J4XQG7</accession>
<keyword evidence="3" id="KW-0732">Signal</keyword>
<keyword evidence="6" id="KW-1185">Reference proteome</keyword>
<dbReference type="Proteomes" id="UP000770661">
    <property type="component" value="Unassembled WGS sequence"/>
</dbReference>
<feature type="domain" description="Peptidase M13 N-terminal" evidence="4">
    <location>
        <begin position="959"/>
        <end position="1156"/>
    </location>
</feature>
<evidence type="ECO:0000259" key="4">
    <source>
        <dbReference type="Pfam" id="PF05649"/>
    </source>
</evidence>
<feature type="compositionally biased region" description="Polar residues" evidence="2">
    <location>
        <begin position="336"/>
        <end position="356"/>
    </location>
</feature>
<reference evidence="5" key="1">
    <citation type="submission" date="2020-07" db="EMBL/GenBank/DDBJ databases">
        <title>The High-quality genome of the commercially important snow crab, Chionoecetes opilio.</title>
        <authorList>
            <person name="Jeong J.-H."/>
            <person name="Ryu S."/>
        </authorList>
    </citation>
    <scope>NUCLEOTIDE SEQUENCE</scope>
    <source>
        <strain evidence="5">MADBK_172401_WGS</strain>
        <tissue evidence="5">Digestive gland</tissue>
    </source>
</reference>
<dbReference type="PANTHER" id="PTHR11733:SF238">
    <property type="entry name" value="FI07649P-RELATED"/>
    <property type="match status" value="1"/>
</dbReference>
<evidence type="ECO:0000313" key="6">
    <source>
        <dbReference type="Proteomes" id="UP000770661"/>
    </source>
</evidence>